<dbReference type="Proteomes" id="UP000256645">
    <property type="component" value="Unassembled WGS sequence"/>
</dbReference>
<accession>A0A3D8S8U9</accession>
<organism evidence="3 4">
    <name type="scientific">Coleophoma cylindrospora</name>
    <dbReference type="NCBI Taxonomy" id="1849047"/>
    <lineage>
        <taxon>Eukaryota</taxon>
        <taxon>Fungi</taxon>
        <taxon>Dikarya</taxon>
        <taxon>Ascomycota</taxon>
        <taxon>Pezizomycotina</taxon>
        <taxon>Leotiomycetes</taxon>
        <taxon>Helotiales</taxon>
        <taxon>Dermateaceae</taxon>
        <taxon>Coleophoma</taxon>
    </lineage>
</organism>
<feature type="region of interest" description="Disordered" evidence="1">
    <location>
        <begin position="1"/>
        <end position="31"/>
    </location>
</feature>
<keyword evidence="2" id="KW-0472">Membrane</keyword>
<proteinExistence type="predicted"/>
<keyword evidence="2" id="KW-0812">Transmembrane</keyword>
<reference evidence="3 4" key="1">
    <citation type="journal article" date="2018" name="IMA Fungus">
        <title>IMA Genome-F 9: Draft genome sequence of Annulohypoxylon stygium, Aspergillus mulundensis, Berkeleyomyces basicola (syn. Thielaviopsis basicola), Ceratocystis smalleyi, two Cercospora beticola strains, Coleophoma cylindrospora, Fusarium fracticaudum, Phialophora cf. hyalina, and Morchella septimelata.</title>
        <authorList>
            <person name="Wingfield B.D."/>
            <person name="Bills G.F."/>
            <person name="Dong Y."/>
            <person name="Huang W."/>
            <person name="Nel W.J."/>
            <person name="Swalarsk-Parry B.S."/>
            <person name="Vaghefi N."/>
            <person name="Wilken P.M."/>
            <person name="An Z."/>
            <person name="de Beer Z.W."/>
            <person name="De Vos L."/>
            <person name="Chen L."/>
            <person name="Duong T.A."/>
            <person name="Gao Y."/>
            <person name="Hammerbacher A."/>
            <person name="Kikkert J.R."/>
            <person name="Li Y."/>
            <person name="Li H."/>
            <person name="Li K."/>
            <person name="Li Q."/>
            <person name="Liu X."/>
            <person name="Ma X."/>
            <person name="Naidoo K."/>
            <person name="Pethybridge S.J."/>
            <person name="Sun J."/>
            <person name="Steenkamp E.T."/>
            <person name="van der Nest M.A."/>
            <person name="van Wyk S."/>
            <person name="Wingfield M.J."/>
            <person name="Xiong C."/>
            <person name="Yue Q."/>
            <person name="Zhang X."/>
        </authorList>
    </citation>
    <scope>NUCLEOTIDE SEQUENCE [LARGE SCALE GENOMIC DNA]</scope>
    <source>
        <strain evidence="3 4">BP6252</strain>
    </source>
</reference>
<gene>
    <name evidence="3" type="ORF">BP6252_03884</name>
</gene>
<dbReference type="AlphaFoldDB" id="A0A3D8S8U9"/>
<feature type="compositionally biased region" description="Polar residues" evidence="1">
    <location>
        <begin position="161"/>
        <end position="173"/>
    </location>
</feature>
<comment type="caution">
    <text evidence="3">The sequence shown here is derived from an EMBL/GenBank/DDBJ whole genome shotgun (WGS) entry which is preliminary data.</text>
</comment>
<evidence type="ECO:0000256" key="1">
    <source>
        <dbReference type="SAM" id="MobiDB-lite"/>
    </source>
</evidence>
<feature type="compositionally biased region" description="Acidic residues" evidence="1">
    <location>
        <begin position="92"/>
        <end position="121"/>
    </location>
</feature>
<evidence type="ECO:0000313" key="3">
    <source>
        <dbReference type="EMBL" id="RDW82772.1"/>
    </source>
</evidence>
<protein>
    <submittedName>
        <fullName evidence="3">Uncharacterized protein</fullName>
    </submittedName>
</protein>
<feature type="region of interest" description="Disordered" evidence="1">
    <location>
        <begin position="82"/>
        <end position="216"/>
    </location>
</feature>
<evidence type="ECO:0000256" key="2">
    <source>
        <dbReference type="SAM" id="Phobius"/>
    </source>
</evidence>
<evidence type="ECO:0000313" key="4">
    <source>
        <dbReference type="Proteomes" id="UP000256645"/>
    </source>
</evidence>
<feature type="compositionally biased region" description="Basic and acidic residues" evidence="1">
    <location>
        <begin position="192"/>
        <end position="201"/>
    </location>
</feature>
<dbReference type="OrthoDB" id="10575911at2759"/>
<keyword evidence="4" id="KW-1185">Reference proteome</keyword>
<feature type="compositionally biased region" description="Acidic residues" evidence="1">
    <location>
        <begin position="178"/>
        <end position="191"/>
    </location>
</feature>
<keyword evidence="2" id="KW-1133">Transmembrane helix</keyword>
<feature type="transmembrane region" description="Helical" evidence="2">
    <location>
        <begin position="39"/>
        <end position="61"/>
    </location>
</feature>
<name>A0A3D8S8U9_9HELO</name>
<sequence>MAPVPAISEPLTNAMLPHPTHPSHHRHPGSAQAARIPPALLICIIIIILVVFCFILMHWVFEPCLDFTASSRHMAIEWDAEDTEMQQQSESQSDESEDSSESESESNSESESDSESGIEEVETQKKEKKEEEEEEEGCDWGRESEESLYLGDNEEDEDESSLYSMYQSSTMAMSVSEDAAEDTPDSDEEENQKDARIKDHSPVVLGDGFSSGYGTF</sequence>
<dbReference type="EMBL" id="PDLM01000003">
    <property type="protein sequence ID" value="RDW82772.1"/>
    <property type="molecule type" value="Genomic_DNA"/>
</dbReference>